<keyword evidence="1" id="KW-1188">Viral release from host cell</keyword>
<reference evidence="3" key="1">
    <citation type="submission" date="2019-04" db="EMBL/GenBank/DDBJ databases">
        <title>Whole genome sequencing of cave bacteria.</title>
        <authorList>
            <person name="Gan H.M."/>
            <person name="Barton H."/>
            <person name="Savka M.A."/>
        </authorList>
    </citation>
    <scope>NUCLEOTIDE SEQUENCE [LARGE SCALE GENOMIC DNA]</scope>
    <source>
        <strain evidence="3">LC387</strain>
    </source>
</reference>
<dbReference type="Pfam" id="PF17289">
    <property type="entry name" value="Terminase_6C"/>
    <property type="match status" value="1"/>
</dbReference>
<dbReference type="RefSeq" id="WP_046829059.1">
    <property type="nucleotide sequence ID" value="NZ_LBIA02000001.1"/>
</dbReference>
<organism evidence="3 4">
    <name type="scientific">Afipia massiliensis</name>
    <dbReference type="NCBI Taxonomy" id="211460"/>
    <lineage>
        <taxon>Bacteria</taxon>
        <taxon>Pseudomonadati</taxon>
        <taxon>Pseudomonadota</taxon>
        <taxon>Alphaproteobacteria</taxon>
        <taxon>Hyphomicrobiales</taxon>
        <taxon>Nitrobacteraceae</taxon>
        <taxon>Afipia</taxon>
    </lineage>
</organism>
<protein>
    <recommendedName>
        <fullName evidence="2">Terminase large subunit gp17-like C-terminal domain-containing protein</fullName>
    </recommendedName>
</protein>
<dbReference type="InterPro" id="IPR035421">
    <property type="entry name" value="Terminase_6C"/>
</dbReference>
<sequence>MTKQDQGVVYALLRSDFESFLHRCFRMLNPGAAYLPNWHIKAIARQLERIQNGETNRLIINMPPRYLKSLTVSVILPAFLLGHNPRMKIFGVSYSNDLSAKHAADFRAIVRSDWYRKVFPSMQVARVADSDVFTTKRGFRRSTSVSATLTGLGGDMIILDDPQKPVDAQSDTLRNSLNQWFTNTLLSRLDNKATGVIILVMQRVHLHDLTGFLVDNSSDWTVLSLPAIAEIDERVEIGEGEYHARRVGEALHPRYETISTLEKLRTQMGSAIFSAQYQQSPVPDGGAMIKREWLRYYDRLPERGYRTKLIHSWDTAAKVGTQNDWSVCTTWLLVDNFFYLIDVIRGRYEYPQLRAMAITLAQRDQPLKVLIEDTSTGVALAQELRQSGIYTVKPVPVERDKLGRLFVHQAKFEGGLVLFPRKAPFLAQLETELLTFPQGKHDDQVDSLSQALSYKGGFDTTYSWA</sequence>
<dbReference type="STRING" id="211460.YH63_16880"/>
<feature type="domain" description="Terminase large subunit gp17-like C-terminal" evidence="2">
    <location>
        <begin position="312"/>
        <end position="454"/>
    </location>
</feature>
<dbReference type="Gene3D" id="3.30.420.240">
    <property type="match status" value="1"/>
</dbReference>
<keyword evidence="4" id="KW-1185">Reference proteome</keyword>
<dbReference type="OrthoDB" id="9771580at2"/>
<dbReference type="Proteomes" id="UP000034832">
    <property type="component" value="Unassembled WGS sequence"/>
</dbReference>
<dbReference type="EMBL" id="LBIA02000001">
    <property type="protein sequence ID" value="TKT70282.1"/>
    <property type="molecule type" value="Genomic_DNA"/>
</dbReference>
<accession>A0A4U6BJE4</accession>
<evidence type="ECO:0000256" key="1">
    <source>
        <dbReference type="ARBA" id="ARBA00022612"/>
    </source>
</evidence>
<dbReference type="NCBIfam" id="TIGR01630">
    <property type="entry name" value="psiM2_ORF9"/>
    <property type="match status" value="1"/>
</dbReference>
<dbReference type="AlphaFoldDB" id="A0A4U6BJE4"/>
<gene>
    <name evidence="3" type="ORF">YH63_002005</name>
</gene>
<evidence type="ECO:0000313" key="3">
    <source>
        <dbReference type="EMBL" id="TKT70282.1"/>
    </source>
</evidence>
<proteinExistence type="predicted"/>
<comment type="caution">
    <text evidence="3">The sequence shown here is derived from an EMBL/GenBank/DDBJ whole genome shotgun (WGS) entry which is preliminary data.</text>
</comment>
<dbReference type="InterPro" id="IPR006517">
    <property type="entry name" value="Phage_terminase_lsu-like_C"/>
</dbReference>
<evidence type="ECO:0000259" key="2">
    <source>
        <dbReference type="Pfam" id="PF17289"/>
    </source>
</evidence>
<evidence type="ECO:0000313" key="4">
    <source>
        <dbReference type="Proteomes" id="UP000034832"/>
    </source>
</evidence>
<name>A0A4U6BJE4_9BRAD</name>